<dbReference type="Proteomes" id="UP000515163">
    <property type="component" value="Unplaced"/>
</dbReference>
<feature type="domain" description="Polymerase nucleotidyl transferase" evidence="3">
    <location>
        <begin position="5"/>
        <end position="53"/>
    </location>
</feature>
<sequence>MRPHVGRIVKSGSMGKGTALKNSSDLDCILILNTIKDAEQLKANIRDYLAQIQSCLSEQPLRGQGWRFDIKRRTEYLLQFEMINFHVRKVTTVDLLPTFDANVTNGQARLNLYHKMASYDENTRSYCSAAVAELRRDFIIEKPTKLKGLIRLVKHWAKTYLPSSTASQRMPSSYLIELVTIHCWEKVGSPSSFNTASLFKNIMMAFLNHIQLNISWDRYYTLTQNPSPPTILDPANPYNKLYNDVNNWASVAQVARKTLQMPAMQV</sequence>
<dbReference type="Pfam" id="PF01909">
    <property type="entry name" value="NTP_transf_2"/>
    <property type="match status" value="1"/>
</dbReference>
<dbReference type="GO" id="GO:0016020">
    <property type="term" value="C:membrane"/>
    <property type="evidence" value="ECO:0007669"/>
    <property type="project" value="TreeGrafter"/>
</dbReference>
<evidence type="ECO:0000259" key="4">
    <source>
        <dbReference type="Pfam" id="PF10421"/>
    </source>
</evidence>
<keyword evidence="2" id="KW-0175">Coiled coil</keyword>
<proteinExistence type="inferred from homology"/>
<organism evidence="5 6">
    <name type="scientific">Actinia tenebrosa</name>
    <name type="common">Australian red waratah sea anemone</name>
    <dbReference type="NCBI Taxonomy" id="6105"/>
    <lineage>
        <taxon>Eukaryota</taxon>
        <taxon>Metazoa</taxon>
        <taxon>Cnidaria</taxon>
        <taxon>Anthozoa</taxon>
        <taxon>Hexacorallia</taxon>
        <taxon>Actiniaria</taxon>
        <taxon>Actiniidae</taxon>
        <taxon>Actinia</taxon>
    </lineage>
</organism>
<dbReference type="PANTHER" id="PTHR11258:SF11">
    <property type="entry name" value="C2H2-TYPE DOMAIN-CONTAINING PROTEIN"/>
    <property type="match status" value="1"/>
</dbReference>
<dbReference type="Pfam" id="PF10421">
    <property type="entry name" value="OAS1_C"/>
    <property type="match status" value="1"/>
</dbReference>
<comment type="similarity">
    <text evidence="1">Belongs to the 2-5A synthase family.</text>
</comment>
<evidence type="ECO:0000259" key="3">
    <source>
        <dbReference type="Pfam" id="PF01909"/>
    </source>
</evidence>
<dbReference type="AlphaFoldDB" id="A0A6P8IXH5"/>
<dbReference type="PANTHER" id="PTHR11258">
    <property type="entry name" value="2-5 OLIGOADENYLATE SYNTHETASE"/>
    <property type="match status" value="1"/>
</dbReference>
<dbReference type="GO" id="GO:0001730">
    <property type="term" value="F:2'-5'-oligoadenylate synthetase activity"/>
    <property type="evidence" value="ECO:0007669"/>
    <property type="project" value="TreeGrafter"/>
</dbReference>
<dbReference type="InParanoid" id="A0A6P8IXH5"/>
<dbReference type="SUPFAM" id="SSF81301">
    <property type="entry name" value="Nucleotidyltransferase"/>
    <property type="match status" value="1"/>
</dbReference>
<dbReference type="InterPro" id="IPR043519">
    <property type="entry name" value="NT_sf"/>
</dbReference>
<dbReference type="SUPFAM" id="SSF81631">
    <property type="entry name" value="PAP/OAS1 substrate-binding domain"/>
    <property type="match status" value="1"/>
</dbReference>
<evidence type="ECO:0000313" key="5">
    <source>
        <dbReference type="Proteomes" id="UP000515163"/>
    </source>
</evidence>
<dbReference type="OrthoDB" id="9978031at2759"/>
<dbReference type="FunCoup" id="A0A6P8IXH5">
    <property type="interactions" value="871"/>
</dbReference>
<protein>
    <submittedName>
        <fullName evidence="6">2'-5'-oligoadenylate synthase 1-like</fullName>
    </submittedName>
</protein>
<name>A0A6P8IXH5_ACTTE</name>
<dbReference type="GO" id="GO:0005654">
    <property type="term" value="C:nucleoplasm"/>
    <property type="evidence" value="ECO:0007669"/>
    <property type="project" value="TreeGrafter"/>
</dbReference>
<dbReference type="KEGG" id="aten:116306184"/>
<gene>
    <name evidence="6" type="primary">LOC116306184</name>
</gene>
<dbReference type="PROSITE" id="PS50152">
    <property type="entry name" value="25A_SYNTH_3"/>
    <property type="match status" value="1"/>
</dbReference>
<feature type="domain" description="2'-5'-oligoadenylate synthetase 1" evidence="4">
    <location>
        <begin position="113"/>
        <end position="264"/>
    </location>
</feature>
<dbReference type="GO" id="GO:0005829">
    <property type="term" value="C:cytosol"/>
    <property type="evidence" value="ECO:0007669"/>
    <property type="project" value="TreeGrafter"/>
</dbReference>
<dbReference type="Gene3D" id="3.30.460.10">
    <property type="entry name" value="Beta Polymerase, domain 2"/>
    <property type="match status" value="1"/>
</dbReference>
<dbReference type="GeneID" id="116306184"/>
<keyword evidence="5" id="KW-1185">Reference proteome</keyword>
<evidence type="ECO:0000313" key="6">
    <source>
        <dbReference type="RefSeq" id="XP_031572096.1"/>
    </source>
</evidence>
<feature type="coiled-coil region" evidence="2">
    <location>
        <begin position="31"/>
        <end position="58"/>
    </location>
</feature>
<dbReference type="InterPro" id="IPR002934">
    <property type="entry name" value="Polymerase_NTP_transf_dom"/>
</dbReference>
<evidence type="ECO:0000256" key="2">
    <source>
        <dbReference type="SAM" id="Coils"/>
    </source>
</evidence>
<evidence type="ECO:0000256" key="1">
    <source>
        <dbReference type="ARBA" id="ARBA00009526"/>
    </source>
</evidence>
<reference evidence="6" key="1">
    <citation type="submission" date="2025-08" db="UniProtKB">
        <authorList>
            <consortium name="RefSeq"/>
        </authorList>
    </citation>
    <scope>IDENTIFICATION</scope>
    <source>
        <tissue evidence="6">Tentacle</tissue>
    </source>
</reference>
<dbReference type="Gene3D" id="1.10.1410.20">
    <property type="entry name" value="2'-5'-oligoadenylate synthetase 1, domain 2"/>
    <property type="match status" value="1"/>
</dbReference>
<dbReference type="InterPro" id="IPR018952">
    <property type="entry name" value="2-5-oligoAdlate_synth_1_dom2/C"/>
</dbReference>
<dbReference type="GO" id="GO:0003725">
    <property type="term" value="F:double-stranded RNA binding"/>
    <property type="evidence" value="ECO:0007669"/>
    <property type="project" value="TreeGrafter"/>
</dbReference>
<dbReference type="RefSeq" id="XP_031572096.1">
    <property type="nucleotide sequence ID" value="XM_031716236.1"/>
</dbReference>
<accession>A0A6P8IXH5</accession>